<evidence type="ECO:0000256" key="1">
    <source>
        <dbReference type="SAM" id="MobiDB-lite"/>
    </source>
</evidence>
<evidence type="ECO:0000313" key="3">
    <source>
        <dbReference type="EMBL" id="KAG5511916.1"/>
    </source>
</evidence>
<dbReference type="RefSeq" id="XP_067759872.1">
    <property type="nucleotide sequence ID" value="XM_067903672.1"/>
</dbReference>
<feature type="transmembrane region" description="Helical" evidence="2">
    <location>
        <begin position="974"/>
        <end position="993"/>
    </location>
</feature>
<organism evidence="3 4">
    <name type="scientific">Porcisia hertigi</name>
    <dbReference type="NCBI Taxonomy" id="2761500"/>
    <lineage>
        <taxon>Eukaryota</taxon>
        <taxon>Discoba</taxon>
        <taxon>Euglenozoa</taxon>
        <taxon>Kinetoplastea</taxon>
        <taxon>Metakinetoplastina</taxon>
        <taxon>Trypanosomatida</taxon>
        <taxon>Trypanosomatidae</taxon>
        <taxon>Leishmaniinae</taxon>
        <taxon>Porcisia</taxon>
    </lineage>
</organism>
<feature type="region of interest" description="Disordered" evidence="1">
    <location>
        <begin position="518"/>
        <end position="595"/>
    </location>
</feature>
<feature type="region of interest" description="Disordered" evidence="1">
    <location>
        <begin position="28"/>
        <end position="56"/>
    </location>
</feature>
<feature type="compositionally biased region" description="Acidic residues" evidence="1">
    <location>
        <begin position="177"/>
        <end position="191"/>
    </location>
</feature>
<name>A0A836LLR1_9TRYP</name>
<feature type="region of interest" description="Disordered" evidence="1">
    <location>
        <begin position="144"/>
        <end position="191"/>
    </location>
</feature>
<dbReference type="Proteomes" id="UP000674318">
    <property type="component" value="Chromosome 3"/>
</dbReference>
<reference evidence="3 4" key="1">
    <citation type="submission" date="2021-02" db="EMBL/GenBank/DDBJ databases">
        <title>Porcisia hertigi Genome sequencing and assembly.</title>
        <authorList>
            <person name="Almutairi H."/>
            <person name="Gatherer D."/>
        </authorList>
    </citation>
    <scope>NUCLEOTIDE SEQUENCE [LARGE SCALE GENOMIC DNA]</scope>
    <source>
        <strain evidence="3 4">C119</strain>
    </source>
</reference>
<feature type="compositionally biased region" description="Basic and acidic residues" evidence="1">
    <location>
        <begin position="725"/>
        <end position="747"/>
    </location>
</feature>
<evidence type="ECO:0008006" key="5">
    <source>
        <dbReference type="Google" id="ProtNLM"/>
    </source>
</evidence>
<feature type="compositionally biased region" description="Basic residues" evidence="1">
    <location>
        <begin position="830"/>
        <end position="842"/>
    </location>
</feature>
<feature type="compositionally biased region" description="Basic and acidic residues" evidence="1">
    <location>
        <begin position="617"/>
        <end position="630"/>
    </location>
</feature>
<feature type="compositionally biased region" description="Basic and acidic residues" evidence="1">
    <location>
        <begin position="653"/>
        <end position="668"/>
    </location>
</feature>
<dbReference type="EMBL" id="JAFJZO010000003">
    <property type="protein sequence ID" value="KAG5511916.1"/>
    <property type="molecule type" value="Genomic_DNA"/>
</dbReference>
<feature type="transmembrane region" description="Helical" evidence="2">
    <location>
        <begin position="934"/>
        <end position="962"/>
    </location>
</feature>
<dbReference type="KEGG" id="phet:94293749"/>
<feature type="region of interest" description="Disordered" evidence="1">
    <location>
        <begin position="272"/>
        <end position="303"/>
    </location>
</feature>
<feature type="compositionally biased region" description="Basic residues" evidence="1">
    <location>
        <begin position="1060"/>
        <end position="1073"/>
    </location>
</feature>
<comment type="caution">
    <text evidence="3">The sequence shown here is derived from an EMBL/GenBank/DDBJ whole genome shotgun (WGS) entry which is preliminary data.</text>
</comment>
<keyword evidence="4" id="KW-1185">Reference proteome</keyword>
<proteinExistence type="predicted"/>
<feature type="compositionally biased region" description="Low complexity" evidence="1">
    <location>
        <begin position="164"/>
        <end position="174"/>
    </location>
</feature>
<feature type="transmembrane region" description="Helical" evidence="2">
    <location>
        <begin position="1185"/>
        <end position="1206"/>
    </location>
</feature>
<dbReference type="OrthoDB" id="267501at2759"/>
<evidence type="ECO:0000313" key="4">
    <source>
        <dbReference type="Proteomes" id="UP000674318"/>
    </source>
</evidence>
<feature type="region of interest" description="Disordered" evidence="1">
    <location>
        <begin position="1060"/>
        <end position="1133"/>
    </location>
</feature>
<keyword evidence="2" id="KW-1133">Transmembrane helix</keyword>
<feature type="compositionally biased region" description="Basic and acidic residues" evidence="1">
    <location>
        <begin position="683"/>
        <end position="698"/>
    </location>
</feature>
<dbReference type="GeneID" id="94293749"/>
<feature type="compositionally biased region" description="Low complexity" evidence="1">
    <location>
        <begin position="712"/>
        <end position="722"/>
    </location>
</feature>
<feature type="region of interest" description="Disordered" evidence="1">
    <location>
        <begin position="608"/>
        <end position="632"/>
    </location>
</feature>
<accession>A0A836LLR1</accession>
<feature type="compositionally biased region" description="Polar residues" evidence="1">
    <location>
        <begin position="1087"/>
        <end position="1098"/>
    </location>
</feature>
<keyword evidence="2" id="KW-0812">Transmembrane</keyword>
<protein>
    <recommendedName>
        <fullName evidence="5">Transmembrane protein</fullName>
    </recommendedName>
</protein>
<feature type="region of interest" description="Disordered" evidence="1">
    <location>
        <begin position="653"/>
        <end position="843"/>
    </location>
</feature>
<evidence type="ECO:0000256" key="2">
    <source>
        <dbReference type="SAM" id="Phobius"/>
    </source>
</evidence>
<feature type="transmembrane region" description="Helical" evidence="2">
    <location>
        <begin position="898"/>
        <end position="922"/>
    </location>
</feature>
<sequence>MLVNVSACPYYPLWSLLAGNGTVEEPVNIPARKEKEEEEEEAGGRTRRPHVDMASRAKVAGRLDASMEDATEGRNRGATKAALRDLTRTLSGQRSALTSYYETLNADRPFVMLQGATIHITIDTSVSLFYHVTTFREHIASNTLRVSPTGGGGSVNDLSRARRTPPSSASTRSSIENVDDDDDDDGTDDETYPDISLQTVFFFWNWPTLHCTFNAPALMSTMIDLANEQGTAVPRLQLRNRPPRAAKSNFVRPMPLGHDTALAEGKAGRTVDEAAANPPPASSEGGSPVYPSCAASMPPPKNILPPEPLNNSFLQDIMQLNTAVVLKIFRFDVWYQLTNTPVPSSFAAARMNTDAAAAAQASAAYSTLFSSDTATTRSGDGRSTGSLDANPSHNLRANAERVCTAPALYTIPLNALLARASSWNLGSAADWLQSSVGVTHNYPGAPVIAVVAQCSGIPLSFAVTVNFVNPGNYAGSGEHIPTAIMFLSLLACYVILLIVFLVMILSCSKQRQCCGAGVKKDEKGHTSPSDDGPRQATAAHGERQTPTGSDQRPANREMRSSASKPVWGRGRERRGDTAAEGAGRKNRHRQDNDKEQELQVMGAGEANAGTRAAPHGAEGKGVKVSSRDSSEWTSWAETAVDKAHVLTLRHTADIHQDVTEDEPIRTEAGKSGGGRVGPRPRQTHQDERPVGGDLRRDDESDNSLRCQSPFYSMRSSTSSPLSSDDDGRRDTTSGQSDARKEEAREGLSGRGSGSAQSSQRRRTPTSSSVTYSSSSSSSSIYSCSSADDDTDCSSSSTSGGDDDDDDSNRDEGRSARCRHRQKRQREAEARRRRGHEQRKRGIPARTTALSTTNALVSPRRWRSRVVRMTDFVLSKVVEPLRLRWAKSHIIVMYPPMQWLVLALLMLKCLLSVFFSAHFALLAGLRLTASIGRSLALAGIILQVATQSLLIPTEMLVAMGWGLAFTAHMPTNKTVVVHLSTFVMFIVYVLAATCGDNGLNMALTANRYTKIINGNYCNTVEYMRAALELLLSFHNVLRMFFLSMWLSKTVIPADAAAAQRQRHLRQKQAQHAQRKSTEEKDRGAAGTDISTGDKASNQYDSRHRAPSASSSGRRHDPRSVSTTDDVSSSPISLPPPPRLAYPDVTLSAMDVYLRYRGMRLPFAMLLLWPVLLLVFSFTFYDLEDYYMVVALREVHTLHLLGFIIMFFRTSSPLYF</sequence>
<feature type="transmembrane region" description="Helical" evidence="2">
    <location>
        <begin position="1161"/>
        <end position="1179"/>
    </location>
</feature>
<gene>
    <name evidence="3" type="ORF">JKF63_07741</name>
</gene>
<feature type="compositionally biased region" description="Low complexity" evidence="1">
    <location>
        <begin position="1118"/>
        <end position="1130"/>
    </location>
</feature>
<feature type="transmembrane region" description="Helical" evidence="2">
    <location>
        <begin position="480"/>
        <end position="505"/>
    </location>
</feature>
<keyword evidence="2" id="KW-0472">Membrane</keyword>
<dbReference type="AlphaFoldDB" id="A0A836LLR1"/>
<feature type="compositionally biased region" description="Low complexity" evidence="1">
    <location>
        <begin position="753"/>
        <end position="785"/>
    </location>
</feature>